<reference evidence="1" key="1">
    <citation type="submission" date="2023-04" db="EMBL/GenBank/DDBJ databases">
        <title>Ambrosiozyma monospora NBRC 10751.</title>
        <authorList>
            <person name="Ichikawa N."/>
            <person name="Sato H."/>
            <person name="Tonouchi N."/>
        </authorList>
    </citation>
    <scope>NUCLEOTIDE SEQUENCE</scope>
    <source>
        <strain evidence="1">NBRC 10751</strain>
    </source>
</reference>
<keyword evidence="2" id="KW-1185">Reference proteome</keyword>
<dbReference type="Proteomes" id="UP001165064">
    <property type="component" value="Unassembled WGS sequence"/>
</dbReference>
<sequence>MSADFQETLGDSPLAREAKEVQYHDIITIKHKDTGCLLHSHPYRYPLRYDDGRISSQGQQVTCMHDFTDTNNHWEILPPVAGSDSKALGRVVKQGDTFRLRHVNTNGYLLTHDVASPLYPTNEEFQVIEPEAGDGARFNDTLFRLDPFDKRKESPLKTKASVVKFFHVPTIVTMWTHNDELLPDWGFNQQEVNGNKKVGDADNFWTIDNIIGLKGARAVYVPKQVKTLPFLAKWYELQLTMFEQNNKLSSEHPYASEPQSWPLTLSGKSF</sequence>
<proteinExistence type="predicted"/>
<comment type="caution">
    <text evidence="1">The sequence shown here is derived from an EMBL/GenBank/DDBJ whole genome shotgun (WGS) entry which is preliminary data.</text>
</comment>
<name>A0ACB5U5N6_AMBMO</name>
<protein>
    <submittedName>
        <fullName evidence="1">Unnamed protein product</fullName>
    </submittedName>
</protein>
<organism evidence="1 2">
    <name type="scientific">Ambrosiozyma monospora</name>
    <name type="common">Yeast</name>
    <name type="synonym">Endomycopsis monosporus</name>
    <dbReference type="NCBI Taxonomy" id="43982"/>
    <lineage>
        <taxon>Eukaryota</taxon>
        <taxon>Fungi</taxon>
        <taxon>Dikarya</taxon>
        <taxon>Ascomycota</taxon>
        <taxon>Saccharomycotina</taxon>
        <taxon>Pichiomycetes</taxon>
        <taxon>Pichiales</taxon>
        <taxon>Pichiaceae</taxon>
        <taxon>Ambrosiozyma</taxon>
    </lineage>
</organism>
<accession>A0ACB5U5N6</accession>
<gene>
    <name evidence="1" type="ORF">Amon02_001147700</name>
</gene>
<evidence type="ECO:0000313" key="1">
    <source>
        <dbReference type="EMBL" id="GMF02484.1"/>
    </source>
</evidence>
<dbReference type="EMBL" id="BSXS01012502">
    <property type="protein sequence ID" value="GMF02484.1"/>
    <property type="molecule type" value="Genomic_DNA"/>
</dbReference>
<evidence type="ECO:0000313" key="2">
    <source>
        <dbReference type="Proteomes" id="UP001165064"/>
    </source>
</evidence>